<proteinExistence type="predicted"/>
<reference evidence="1" key="1">
    <citation type="submission" date="2018-06" db="EMBL/GenBank/DDBJ databases">
        <authorList>
            <person name="Zhirakovskaya E."/>
        </authorList>
    </citation>
    <scope>NUCLEOTIDE SEQUENCE</scope>
</reference>
<feature type="non-terminal residue" evidence="1">
    <location>
        <position position="39"/>
    </location>
</feature>
<gene>
    <name evidence="1" type="ORF">MNBD_PLANCTO03-2152</name>
</gene>
<accession>A0A3B1E098</accession>
<dbReference type="AlphaFoldDB" id="A0A3B1E098"/>
<name>A0A3B1E098_9ZZZZ</name>
<dbReference type="EMBL" id="UOGK01000141">
    <property type="protein sequence ID" value="VAX38425.1"/>
    <property type="molecule type" value="Genomic_DNA"/>
</dbReference>
<protein>
    <submittedName>
        <fullName evidence="1">Uncharacterized protein</fullName>
    </submittedName>
</protein>
<evidence type="ECO:0000313" key="1">
    <source>
        <dbReference type="EMBL" id="VAX38425.1"/>
    </source>
</evidence>
<sequence>MLHHYVLDADAELAKRRIGIFRAPPIRHFGCLRSLSVGV</sequence>
<organism evidence="1">
    <name type="scientific">hydrothermal vent metagenome</name>
    <dbReference type="NCBI Taxonomy" id="652676"/>
    <lineage>
        <taxon>unclassified sequences</taxon>
        <taxon>metagenomes</taxon>
        <taxon>ecological metagenomes</taxon>
    </lineage>
</organism>